<keyword evidence="6" id="KW-0779">Telomere</keyword>
<keyword evidence="7" id="KW-0238">DNA-binding</keyword>
<feature type="region of interest" description="Disordered" evidence="9">
    <location>
        <begin position="23"/>
        <end position="45"/>
    </location>
</feature>
<evidence type="ECO:0000256" key="5">
    <source>
        <dbReference type="ARBA" id="ARBA00022454"/>
    </source>
</evidence>
<evidence type="ECO:0000256" key="1">
    <source>
        <dbReference type="ARBA" id="ARBA00004123"/>
    </source>
</evidence>
<dbReference type="EMBL" id="JACEIK010003885">
    <property type="protein sequence ID" value="MCD9643432.1"/>
    <property type="molecule type" value="Genomic_DNA"/>
</dbReference>
<organism evidence="10 11">
    <name type="scientific">Datura stramonium</name>
    <name type="common">Jimsonweed</name>
    <name type="synonym">Common thornapple</name>
    <dbReference type="NCBI Taxonomy" id="4076"/>
    <lineage>
        <taxon>Eukaryota</taxon>
        <taxon>Viridiplantae</taxon>
        <taxon>Streptophyta</taxon>
        <taxon>Embryophyta</taxon>
        <taxon>Tracheophyta</taxon>
        <taxon>Spermatophyta</taxon>
        <taxon>Magnoliopsida</taxon>
        <taxon>eudicotyledons</taxon>
        <taxon>Gunneridae</taxon>
        <taxon>Pentapetalae</taxon>
        <taxon>asterids</taxon>
        <taxon>lamiids</taxon>
        <taxon>Solanales</taxon>
        <taxon>Solanaceae</taxon>
        <taxon>Solanoideae</taxon>
        <taxon>Datureae</taxon>
        <taxon>Datura</taxon>
    </lineage>
</organism>
<dbReference type="PANTHER" id="PTHR14865">
    <property type="entry name" value="CST COMPLEX SUBUNIT CTC1"/>
    <property type="match status" value="1"/>
</dbReference>
<keyword evidence="5" id="KW-0158">Chromosome</keyword>
<reference evidence="10 11" key="1">
    <citation type="journal article" date="2021" name="BMC Genomics">
        <title>Datura genome reveals duplications of psychoactive alkaloid biosynthetic genes and high mutation rate following tissue culture.</title>
        <authorList>
            <person name="Rajewski A."/>
            <person name="Carter-House D."/>
            <person name="Stajich J."/>
            <person name="Litt A."/>
        </authorList>
    </citation>
    <scope>NUCLEOTIDE SEQUENCE [LARGE SCALE GENOMIC DNA]</scope>
    <source>
        <strain evidence="10">AR-01</strain>
    </source>
</reference>
<proteinExistence type="inferred from homology"/>
<evidence type="ECO:0000313" key="10">
    <source>
        <dbReference type="EMBL" id="MCD9643432.1"/>
    </source>
</evidence>
<comment type="caution">
    <text evidence="10">The sequence shown here is derived from an EMBL/GenBank/DDBJ whole genome shotgun (WGS) entry which is preliminary data.</text>
</comment>
<dbReference type="PANTHER" id="PTHR14865:SF2">
    <property type="entry name" value="CST COMPLEX SUBUNIT CTC1"/>
    <property type="match status" value="1"/>
</dbReference>
<sequence>MEQGTVKSLTIAELLRHTRPRTGASSLISSPYAKTPSPQFSPPLPTPALSPSKILKSLNQPTLLTGTLYLPRGEDSPLKCNCFRFSDGSATVCCDILGFNPCMINKKVQILGWNFIPLKCNGGFLEIIRWGFLDSCSASSDTFSILSGCCIDKCDSRKARHFVCGVVESVSPVSVVPCRAGSSADTENLRGFLINILVCGCKLCNSKDLKLDMRNLNDEMGSHCYNKPEIVYFCGSASSWHPVFSRLIRRIVSLSGLKKRLVFVGEKVSQLMYVVVDNTLMYIPKLLLQCIPLGENDMRGDGELVSYTGTVTGTYMRGMIVELDNELLLLLTDQQLSVPHSVRVGAMVSVKNVHVVNPSYSWTKTLILGSCVKTSISVECFSSLEAGCYTMTCCESLLAKFIDSLVFVARLWVLLVIICFRRKFSGILSEKEILGSTNCHRKLFLADVHNCKVLPEERIGSDICNFIFTPFSLPNSAWDVHGISQA</sequence>
<name>A0ABS8VAQ4_DATST</name>
<keyword evidence="8" id="KW-0539">Nucleus</keyword>
<evidence type="ECO:0000256" key="4">
    <source>
        <dbReference type="ARBA" id="ARBA00016175"/>
    </source>
</evidence>
<evidence type="ECO:0000313" key="11">
    <source>
        <dbReference type="Proteomes" id="UP000823775"/>
    </source>
</evidence>
<gene>
    <name evidence="10" type="ORF">HAX54_030899</name>
</gene>
<evidence type="ECO:0000256" key="9">
    <source>
        <dbReference type="SAM" id="MobiDB-lite"/>
    </source>
</evidence>
<evidence type="ECO:0000256" key="2">
    <source>
        <dbReference type="ARBA" id="ARBA00004574"/>
    </source>
</evidence>
<comment type="similarity">
    <text evidence="3">Belongs to the CTC1 family.</text>
</comment>
<comment type="subcellular location">
    <subcellularLocation>
        <location evidence="2">Chromosome</location>
        <location evidence="2">Telomere</location>
    </subcellularLocation>
    <subcellularLocation>
        <location evidence="1">Nucleus</location>
    </subcellularLocation>
</comment>
<evidence type="ECO:0000256" key="3">
    <source>
        <dbReference type="ARBA" id="ARBA00006332"/>
    </source>
</evidence>
<evidence type="ECO:0000256" key="6">
    <source>
        <dbReference type="ARBA" id="ARBA00022895"/>
    </source>
</evidence>
<dbReference type="Pfam" id="PF15491">
    <property type="entry name" value="CTC1_2"/>
    <property type="match status" value="1"/>
</dbReference>
<dbReference type="Proteomes" id="UP000823775">
    <property type="component" value="Unassembled WGS sequence"/>
</dbReference>
<evidence type="ECO:0000256" key="8">
    <source>
        <dbReference type="ARBA" id="ARBA00023242"/>
    </source>
</evidence>
<keyword evidence="11" id="KW-1185">Reference proteome</keyword>
<accession>A0ABS8VAQ4</accession>
<dbReference type="InterPro" id="IPR042617">
    <property type="entry name" value="CTC1-like"/>
</dbReference>
<evidence type="ECO:0000256" key="7">
    <source>
        <dbReference type="ARBA" id="ARBA00023125"/>
    </source>
</evidence>
<dbReference type="InterPro" id="IPR028262">
    <property type="entry name" value="CTC1_plant"/>
</dbReference>
<protein>
    <recommendedName>
        <fullName evidence="4">CST complex subunit CTC1</fullName>
    </recommendedName>
</protein>